<comment type="caution">
    <text evidence="2">The sequence shown here is derived from an EMBL/GenBank/DDBJ whole genome shotgun (WGS) entry which is preliminary data.</text>
</comment>
<evidence type="ECO:0000313" key="3">
    <source>
        <dbReference type="Proteomes" id="UP000019478"/>
    </source>
</evidence>
<feature type="compositionally biased region" description="Basic and acidic residues" evidence="1">
    <location>
        <begin position="30"/>
        <end position="41"/>
    </location>
</feature>
<keyword evidence="3" id="KW-1185">Reference proteome</keyword>
<accession>W9YAN7</accession>
<dbReference type="HOGENOM" id="CLU_1777196_0_0_1"/>
<dbReference type="EMBL" id="AMGY01000003">
    <property type="protein sequence ID" value="EXJ86720.1"/>
    <property type="molecule type" value="Genomic_DNA"/>
</dbReference>
<feature type="region of interest" description="Disordered" evidence="1">
    <location>
        <begin position="106"/>
        <end position="146"/>
    </location>
</feature>
<feature type="region of interest" description="Disordered" evidence="1">
    <location>
        <begin position="66"/>
        <end position="85"/>
    </location>
</feature>
<organism evidence="2 3">
    <name type="scientific">Capronia epimyces CBS 606.96</name>
    <dbReference type="NCBI Taxonomy" id="1182542"/>
    <lineage>
        <taxon>Eukaryota</taxon>
        <taxon>Fungi</taxon>
        <taxon>Dikarya</taxon>
        <taxon>Ascomycota</taxon>
        <taxon>Pezizomycotina</taxon>
        <taxon>Eurotiomycetes</taxon>
        <taxon>Chaetothyriomycetidae</taxon>
        <taxon>Chaetothyriales</taxon>
        <taxon>Herpotrichiellaceae</taxon>
        <taxon>Capronia</taxon>
    </lineage>
</organism>
<feature type="region of interest" description="Disordered" evidence="1">
    <location>
        <begin position="1"/>
        <end position="41"/>
    </location>
</feature>
<protein>
    <submittedName>
        <fullName evidence="2">Uncharacterized protein</fullName>
    </submittedName>
</protein>
<evidence type="ECO:0000313" key="2">
    <source>
        <dbReference type="EMBL" id="EXJ86720.1"/>
    </source>
</evidence>
<dbReference type="RefSeq" id="XP_007731999.1">
    <property type="nucleotide sequence ID" value="XM_007733809.1"/>
</dbReference>
<dbReference type="AlphaFoldDB" id="W9YAN7"/>
<sequence length="146" mass="16322">MQTIQEEAGEVDLTAPSTSSDPAPEIGENSLEHSNQDKDNIAPEIAEYVEKIRAAIKMQAESLKVQKTNMRGPEEQEGKLACQSRVGRKYKRSSFILLRDKARNNMSNVKLRGKRMSKLSNAEIPKQERRSRGGPDLDTNSVNARP</sequence>
<gene>
    <name evidence="2" type="ORF">A1O3_03673</name>
</gene>
<proteinExistence type="predicted"/>
<reference evidence="2 3" key="1">
    <citation type="submission" date="2013-03" db="EMBL/GenBank/DDBJ databases">
        <title>The Genome Sequence of Capronia epimyces CBS 606.96.</title>
        <authorList>
            <consortium name="The Broad Institute Genomics Platform"/>
            <person name="Cuomo C."/>
            <person name="de Hoog S."/>
            <person name="Gorbushina A."/>
            <person name="Walker B."/>
            <person name="Young S.K."/>
            <person name="Zeng Q."/>
            <person name="Gargeya S."/>
            <person name="Fitzgerald M."/>
            <person name="Haas B."/>
            <person name="Abouelleil A."/>
            <person name="Allen A.W."/>
            <person name="Alvarado L."/>
            <person name="Arachchi H.M."/>
            <person name="Berlin A.M."/>
            <person name="Chapman S.B."/>
            <person name="Gainer-Dewar J."/>
            <person name="Goldberg J."/>
            <person name="Griggs A."/>
            <person name="Gujja S."/>
            <person name="Hansen M."/>
            <person name="Howarth C."/>
            <person name="Imamovic A."/>
            <person name="Ireland A."/>
            <person name="Larimer J."/>
            <person name="McCowan C."/>
            <person name="Murphy C."/>
            <person name="Pearson M."/>
            <person name="Poon T.W."/>
            <person name="Priest M."/>
            <person name="Roberts A."/>
            <person name="Saif S."/>
            <person name="Shea T."/>
            <person name="Sisk P."/>
            <person name="Sykes S."/>
            <person name="Wortman J."/>
            <person name="Nusbaum C."/>
            <person name="Birren B."/>
        </authorList>
    </citation>
    <scope>NUCLEOTIDE SEQUENCE [LARGE SCALE GENOMIC DNA]</scope>
    <source>
        <strain evidence="2 3">CBS 606.96</strain>
    </source>
</reference>
<dbReference type="Proteomes" id="UP000019478">
    <property type="component" value="Unassembled WGS sequence"/>
</dbReference>
<evidence type="ECO:0000256" key="1">
    <source>
        <dbReference type="SAM" id="MobiDB-lite"/>
    </source>
</evidence>
<dbReference type="GeneID" id="19167799"/>
<feature type="compositionally biased region" description="Basic and acidic residues" evidence="1">
    <location>
        <begin position="125"/>
        <end position="135"/>
    </location>
</feature>
<name>W9YAN7_9EURO</name>